<dbReference type="InterPro" id="IPR005715">
    <property type="entry name" value="Glu_5kinase/COase_Synthase"/>
</dbReference>
<evidence type="ECO:0000313" key="12">
    <source>
        <dbReference type="Proteomes" id="UP000595197"/>
    </source>
</evidence>
<dbReference type="InterPro" id="IPR001048">
    <property type="entry name" value="Asp/Glu/Uridylate_kinase"/>
</dbReference>
<name>A0ABX7B2K1_9PROT</name>
<reference evidence="11" key="1">
    <citation type="submission" date="2021-02" db="EMBL/GenBank/DDBJ databases">
        <title>Skermanella TT6 skin isolate.</title>
        <authorList>
            <person name="Lee K."/>
            <person name="Ganzorig M."/>
        </authorList>
    </citation>
    <scope>NUCLEOTIDE SEQUENCE</scope>
    <source>
        <strain evidence="11">TT6</strain>
    </source>
</reference>
<gene>
    <name evidence="8" type="primary">proB</name>
    <name evidence="11" type="ORF">IGS68_21385</name>
</gene>
<evidence type="ECO:0000256" key="9">
    <source>
        <dbReference type="SAM" id="MobiDB-lite"/>
    </source>
</evidence>
<keyword evidence="3 8" id="KW-0641">Proline biosynthesis</keyword>
<comment type="pathway">
    <text evidence="8">Amino-acid biosynthesis; L-proline biosynthesis; L-glutamate 5-semialdehyde from L-glutamate: step 1/2.</text>
</comment>
<keyword evidence="5 8" id="KW-0547">Nucleotide-binding</keyword>
<dbReference type="InterPro" id="IPR015947">
    <property type="entry name" value="PUA-like_sf"/>
</dbReference>
<feature type="domain" description="PUA" evidence="10">
    <location>
        <begin position="307"/>
        <end position="389"/>
    </location>
</feature>
<comment type="function">
    <text evidence="8">Catalyzes the transfer of a phosphate group to glutamate to form L-glutamate 5-phosphate.</text>
</comment>
<evidence type="ECO:0000256" key="1">
    <source>
        <dbReference type="ARBA" id="ARBA00022490"/>
    </source>
</evidence>
<dbReference type="PRINTS" id="PR00474">
    <property type="entry name" value="GLU5KINASE"/>
</dbReference>
<proteinExistence type="inferred from homology"/>
<dbReference type="InterPro" id="IPR036393">
    <property type="entry name" value="AceGlu_kinase-like_sf"/>
</dbReference>
<dbReference type="SMART" id="SM00359">
    <property type="entry name" value="PUA"/>
    <property type="match status" value="1"/>
</dbReference>
<protein>
    <recommendedName>
        <fullName evidence="8">Glutamate 5-kinase</fullName>
        <ecNumber evidence="8">2.7.2.11</ecNumber>
    </recommendedName>
    <alternativeName>
        <fullName evidence="8">Gamma-glutamyl kinase</fullName>
        <shortName evidence="8">GK</shortName>
    </alternativeName>
</protein>
<evidence type="ECO:0000256" key="8">
    <source>
        <dbReference type="HAMAP-Rule" id="MF_00456"/>
    </source>
</evidence>
<comment type="similarity">
    <text evidence="8">Belongs to the glutamate 5-kinase family.</text>
</comment>
<dbReference type="PIRSF" id="PIRSF000729">
    <property type="entry name" value="GK"/>
    <property type="match status" value="1"/>
</dbReference>
<keyword evidence="4 8" id="KW-0808">Transferase</keyword>
<feature type="binding site" evidence="8">
    <location>
        <begin position="195"/>
        <end position="196"/>
    </location>
    <ligand>
        <name>ATP</name>
        <dbReference type="ChEBI" id="CHEBI:30616"/>
    </ligand>
</feature>
<evidence type="ECO:0000256" key="4">
    <source>
        <dbReference type="ARBA" id="ARBA00022679"/>
    </source>
</evidence>
<evidence type="ECO:0000256" key="3">
    <source>
        <dbReference type="ARBA" id="ARBA00022650"/>
    </source>
</evidence>
<evidence type="ECO:0000256" key="2">
    <source>
        <dbReference type="ARBA" id="ARBA00022605"/>
    </source>
</evidence>
<feature type="binding site" evidence="8">
    <location>
        <begin position="237"/>
        <end position="243"/>
    </location>
    <ligand>
        <name>ATP</name>
        <dbReference type="ChEBI" id="CHEBI:30616"/>
    </ligand>
</feature>
<dbReference type="RefSeq" id="WP_201073610.1">
    <property type="nucleotide sequence ID" value="NZ_CP067420.1"/>
</dbReference>
<dbReference type="EMBL" id="CP067420">
    <property type="protein sequence ID" value="QQP88555.1"/>
    <property type="molecule type" value="Genomic_DNA"/>
</dbReference>
<dbReference type="Pfam" id="PF00696">
    <property type="entry name" value="AA_kinase"/>
    <property type="match status" value="1"/>
</dbReference>
<evidence type="ECO:0000256" key="7">
    <source>
        <dbReference type="ARBA" id="ARBA00022840"/>
    </source>
</evidence>
<keyword evidence="6 8" id="KW-0418">Kinase</keyword>
<dbReference type="PANTHER" id="PTHR43654:SF1">
    <property type="entry name" value="ISOPENTENYL PHOSPHATE KINASE"/>
    <property type="match status" value="1"/>
</dbReference>
<evidence type="ECO:0000313" key="11">
    <source>
        <dbReference type="EMBL" id="QQP88555.1"/>
    </source>
</evidence>
<dbReference type="EC" id="2.7.2.11" evidence="8"/>
<dbReference type="Proteomes" id="UP000595197">
    <property type="component" value="Chromosome"/>
</dbReference>
<dbReference type="Gene3D" id="2.30.130.10">
    <property type="entry name" value="PUA domain"/>
    <property type="match status" value="1"/>
</dbReference>
<comment type="catalytic activity">
    <reaction evidence="8">
        <text>L-glutamate + ATP = L-glutamyl 5-phosphate + ADP</text>
        <dbReference type="Rhea" id="RHEA:14877"/>
        <dbReference type="ChEBI" id="CHEBI:29985"/>
        <dbReference type="ChEBI" id="CHEBI:30616"/>
        <dbReference type="ChEBI" id="CHEBI:58274"/>
        <dbReference type="ChEBI" id="CHEBI:456216"/>
        <dbReference type="EC" id="2.7.2.11"/>
    </reaction>
</comment>
<comment type="subcellular location">
    <subcellularLocation>
        <location evidence="8">Cytoplasm</location>
    </subcellularLocation>
</comment>
<dbReference type="NCBIfam" id="TIGR01027">
    <property type="entry name" value="proB"/>
    <property type="match status" value="1"/>
</dbReference>
<dbReference type="Gene3D" id="3.40.1160.10">
    <property type="entry name" value="Acetylglutamate kinase-like"/>
    <property type="match status" value="2"/>
</dbReference>
<dbReference type="GO" id="GO:0004349">
    <property type="term" value="F:glutamate 5-kinase activity"/>
    <property type="evidence" value="ECO:0007669"/>
    <property type="project" value="UniProtKB-EC"/>
</dbReference>
<dbReference type="HAMAP" id="MF_00456">
    <property type="entry name" value="ProB"/>
    <property type="match status" value="1"/>
</dbReference>
<keyword evidence="12" id="KW-1185">Reference proteome</keyword>
<keyword evidence="1 8" id="KW-0963">Cytoplasm</keyword>
<feature type="region of interest" description="Disordered" evidence="9">
    <location>
        <begin position="1"/>
        <end position="22"/>
    </location>
</feature>
<dbReference type="InterPro" id="IPR036974">
    <property type="entry name" value="PUA_sf"/>
</dbReference>
<dbReference type="InterPro" id="IPR002478">
    <property type="entry name" value="PUA"/>
</dbReference>
<dbReference type="PANTHER" id="PTHR43654">
    <property type="entry name" value="GLUTAMATE 5-KINASE"/>
    <property type="match status" value="1"/>
</dbReference>
<dbReference type="Pfam" id="PF01472">
    <property type="entry name" value="PUA"/>
    <property type="match status" value="1"/>
</dbReference>
<keyword evidence="2 8" id="KW-0028">Amino-acid biosynthesis</keyword>
<dbReference type="PROSITE" id="PS50890">
    <property type="entry name" value="PUA"/>
    <property type="match status" value="1"/>
</dbReference>
<dbReference type="InterPro" id="IPR001057">
    <property type="entry name" value="Glu/AcGlu_kinase"/>
</dbReference>
<dbReference type="InterPro" id="IPR011529">
    <property type="entry name" value="Glu_5kinase"/>
</dbReference>
<keyword evidence="7 8" id="KW-0067">ATP-binding</keyword>
<evidence type="ECO:0000259" key="10">
    <source>
        <dbReference type="SMART" id="SM00359"/>
    </source>
</evidence>
<dbReference type="CDD" id="cd04242">
    <property type="entry name" value="AAK_G5K_ProB"/>
    <property type="match status" value="1"/>
</dbReference>
<evidence type="ECO:0000256" key="5">
    <source>
        <dbReference type="ARBA" id="ARBA00022741"/>
    </source>
</evidence>
<accession>A0ABX7B2K1</accession>
<sequence length="397" mass="41887">MPTDLAAADATTAAAEESSTGSVPTLRDARRLIVKIGSALLVDETTGKVRRDWLDAMADDVAACRARGQEVIIVSSGAIAVGREHLGLIGRPLRLEEKQAAAATGQIRLAHAYQETLARHEVTVAQILLTLDDTEERRRHLNARNTIDTLLKLGAVPVINENDTVATSEIRFGDNDRLAARVAQMVSADTLVLLSDIDGLYTADPRRDPTATLIPEVRELTPEIEGMAGEPPPGYSSGGMVTKIAAARIALAAGCRMVIAKGKRMNALSALDAPAAGGGAPCTWFLPGAEPRTARKRWIAGHLNARGTLVVDAGAAAALARGSSLLPAGVVSVDGDFQRGDAVVVRAADGRELARGLTAYAADDARLIMGHHSQDTAEILGYQGRTEMIHRDDLVLS</sequence>
<dbReference type="InterPro" id="IPR041739">
    <property type="entry name" value="G5K_ProB"/>
</dbReference>
<feature type="compositionally biased region" description="Low complexity" evidence="9">
    <location>
        <begin position="1"/>
        <end position="20"/>
    </location>
</feature>
<feature type="binding site" evidence="8">
    <location>
        <position position="175"/>
    </location>
    <ligand>
        <name>substrate</name>
    </ligand>
</feature>
<dbReference type="SUPFAM" id="SSF88697">
    <property type="entry name" value="PUA domain-like"/>
    <property type="match status" value="1"/>
</dbReference>
<evidence type="ECO:0000256" key="6">
    <source>
        <dbReference type="ARBA" id="ARBA00022777"/>
    </source>
</evidence>
<dbReference type="SUPFAM" id="SSF53633">
    <property type="entry name" value="Carbamate kinase-like"/>
    <property type="match status" value="1"/>
</dbReference>
<organism evidence="11 12">
    <name type="scientific">Skermanella cutis</name>
    <dbReference type="NCBI Taxonomy" id="2775420"/>
    <lineage>
        <taxon>Bacteria</taxon>
        <taxon>Pseudomonadati</taxon>
        <taxon>Pseudomonadota</taxon>
        <taxon>Alphaproteobacteria</taxon>
        <taxon>Rhodospirillales</taxon>
        <taxon>Azospirillaceae</taxon>
        <taxon>Skermanella</taxon>
    </lineage>
</organism>
<feature type="binding site" evidence="8">
    <location>
        <position position="35"/>
    </location>
    <ligand>
        <name>ATP</name>
        <dbReference type="ChEBI" id="CHEBI:30616"/>
    </ligand>
</feature>
<dbReference type="CDD" id="cd21157">
    <property type="entry name" value="PUA_G5K"/>
    <property type="match status" value="1"/>
</dbReference>
<feature type="binding site" evidence="8">
    <location>
        <position position="163"/>
    </location>
    <ligand>
        <name>substrate</name>
    </ligand>
</feature>
<feature type="binding site" evidence="8">
    <location>
        <position position="76"/>
    </location>
    <ligand>
        <name>substrate</name>
    </ligand>
</feature>